<dbReference type="Pfam" id="PF13853">
    <property type="entry name" value="7tm_4"/>
    <property type="match status" value="3"/>
</dbReference>
<feature type="domain" description="G-protein coupled receptors family 1 profile" evidence="14">
    <location>
        <begin position="45"/>
        <end position="214"/>
    </location>
</feature>
<evidence type="ECO:0000256" key="1">
    <source>
        <dbReference type="ARBA" id="ARBA00004651"/>
    </source>
</evidence>
<feature type="transmembrane region" description="Helical" evidence="13">
    <location>
        <begin position="562"/>
        <end position="584"/>
    </location>
</feature>
<dbReference type="OrthoDB" id="6147321at2759"/>
<feature type="transmembrane region" description="Helical" evidence="13">
    <location>
        <begin position="647"/>
        <end position="669"/>
    </location>
</feature>
<evidence type="ECO:0000256" key="12">
    <source>
        <dbReference type="ARBA" id="ARBA00023224"/>
    </source>
</evidence>
<evidence type="ECO:0000256" key="4">
    <source>
        <dbReference type="ARBA" id="ARBA00022692"/>
    </source>
</evidence>
<feature type="transmembrane region" description="Helical" evidence="13">
    <location>
        <begin position="463"/>
        <end position="486"/>
    </location>
</feature>
<keyword evidence="16" id="KW-1185">Reference proteome</keyword>
<keyword evidence="9" id="KW-1015">Disulfide bond</keyword>
<keyword evidence="7" id="KW-0297">G-protein coupled receptor</keyword>
<evidence type="ECO:0000256" key="9">
    <source>
        <dbReference type="ARBA" id="ARBA00023157"/>
    </source>
</evidence>
<dbReference type="PROSITE" id="PS50262">
    <property type="entry name" value="G_PROTEIN_RECEP_F1_2"/>
    <property type="match status" value="4"/>
</dbReference>
<dbReference type="FunFam" id="1.20.1070.10:FF:000001">
    <property type="entry name" value="Olfactory receptor"/>
    <property type="match status" value="1"/>
</dbReference>
<gene>
    <name evidence="15" type="ORF">NHX12_010311</name>
</gene>
<dbReference type="PRINTS" id="PR00245">
    <property type="entry name" value="OLFACTORYR"/>
</dbReference>
<feature type="transmembrane region" description="Helical" evidence="13">
    <location>
        <begin position="220"/>
        <end position="244"/>
    </location>
</feature>
<feature type="domain" description="G-protein coupled receptors family 1 profile" evidence="14">
    <location>
        <begin position="407"/>
        <end position="611"/>
    </location>
</feature>
<feature type="transmembrane region" description="Helical" evidence="13">
    <location>
        <begin position="291"/>
        <end position="314"/>
    </location>
</feature>
<feature type="transmembrane region" description="Helical" evidence="13">
    <location>
        <begin position="256"/>
        <end position="279"/>
    </location>
</feature>
<feature type="transmembrane region" description="Helical" evidence="13">
    <location>
        <begin position="857"/>
        <end position="881"/>
    </location>
</feature>
<evidence type="ECO:0000256" key="2">
    <source>
        <dbReference type="ARBA" id="ARBA00022475"/>
    </source>
</evidence>
<keyword evidence="5" id="KW-0552">Olfaction</keyword>
<evidence type="ECO:0000256" key="5">
    <source>
        <dbReference type="ARBA" id="ARBA00022725"/>
    </source>
</evidence>
<evidence type="ECO:0000256" key="13">
    <source>
        <dbReference type="SAM" id="Phobius"/>
    </source>
</evidence>
<feature type="transmembrane region" description="Helical" evidence="13">
    <location>
        <begin position="66"/>
        <end position="89"/>
    </location>
</feature>
<dbReference type="EMBL" id="JANIIK010000115">
    <property type="protein sequence ID" value="KAJ3589466.1"/>
    <property type="molecule type" value="Genomic_DNA"/>
</dbReference>
<feature type="transmembrane region" description="Helical" evidence="13">
    <location>
        <begin position="30"/>
        <end position="54"/>
    </location>
</feature>
<dbReference type="SUPFAM" id="SSF81321">
    <property type="entry name" value="Family A G protein-coupled receptor-like"/>
    <property type="match status" value="4"/>
</dbReference>
<evidence type="ECO:0000256" key="10">
    <source>
        <dbReference type="ARBA" id="ARBA00023170"/>
    </source>
</evidence>
<dbReference type="InterPro" id="IPR052921">
    <property type="entry name" value="GPCR1_Superfamily_Member"/>
</dbReference>
<evidence type="ECO:0000256" key="11">
    <source>
        <dbReference type="ARBA" id="ARBA00023180"/>
    </source>
</evidence>
<keyword evidence="6 13" id="KW-1133">Transmembrane helix</keyword>
<dbReference type="InterPro" id="IPR000725">
    <property type="entry name" value="Olfact_rcpt"/>
</dbReference>
<feature type="transmembrane region" description="Helical" evidence="13">
    <location>
        <begin position="145"/>
        <end position="166"/>
    </location>
</feature>
<keyword evidence="10" id="KW-0675">Receptor</keyword>
<feature type="domain" description="G-protein coupled receptors family 1 profile" evidence="14">
    <location>
        <begin position="235"/>
        <end position="405"/>
    </location>
</feature>
<protein>
    <recommendedName>
        <fullName evidence="14">G-protein coupled receptors family 1 profile domain-containing protein</fullName>
    </recommendedName>
</protein>
<feature type="transmembrane region" description="Helical" evidence="13">
    <location>
        <begin position="893"/>
        <end position="913"/>
    </location>
</feature>
<dbReference type="Proteomes" id="UP001148018">
    <property type="component" value="Unassembled WGS sequence"/>
</dbReference>
<feature type="transmembrane region" description="Helical" evidence="13">
    <location>
        <begin position="719"/>
        <end position="741"/>
    </location>
</feature>
<comment type="caution">
    <text evidence="15">The sequence shown here is derived from an EMBL/GenBank/DDBJ whole genome shotgun (WGS) entry which is preliminary data.</text>
</comment>
<comment type="subcellular location">
    <subcellularLocation>
        <location evidence="1">Cell membrane</location>
        <topology evidence="1">Multi-pass membrane protein</topology>
    </subcellularLocation>
</comment>
<feature type="transmembrane region" description="Helical" evidence="13">
    <location>
        <begin position="821"/>
        <end position="845"/>
    </location>
</feature>
<dbReference type="GO" id="GO:0004984">
    <property type="term" value="F:olfactory receptor activity"/>
    <property type="evidence" value="ECO:0007669"/>
    <property type="project" value="InterPro"/>
</dbReference>
<dbReference type="SMART" id="SM01381">
    <property type="entry name" value="7TM_GPCR_Srsx"/>
    <property type="match status" value="1"/>
</dbReference>
<evidence type="ECO:0000256" key="8">
    <source>
        <dbReference type="ARBA" id="ARBA00023136"/>
    </source>
</evidence>
<feature type="transmembrane region" description="Helical" evidence="13">
    <location>
        <begin position="428"/>
        <end position="451"/>
    </location>
</feature>
<organism evidence="15 16">
    <name type="scientific">Muraenolepis orangiensis</name>
    <name type="common">Patagonian moray cod</name>
    <dbReference type="NCBI Taxonomy" id="630683"/>
    <lineage>
        <taxon>Eukaryota</taxon>
        <taxon>Metazoa</taxon>
        <taxon>Chordata</taxon>
        <taxon>Craniata</taxon>
        <taxon>Vertebrata</taxon>
        <taxon>Euteleostomi</taxon>
        <taxon>Actinopterygii</taxon>
        <taxon>Neopterygii</taxon>
        <taxon>Teleostei</taxon>
        <taxon>Neoteleostei</taxon>
        <taxon>Acanthomorphata</taxon>
        <taxon>Zeiogadaria</taxon>
        <taxon>Gadariae</taxon>
        <taxon>Gadiformes</taxon>
        <taxon>Muraenolepidoidei</taxon>
        <taxon>Muraenolepididae</taxon>
        <taxon>Muraenolepis</taxon>
    </lineage>
</organism>
<dbReference type="GO" id="GO:0005549">
    <property type="term" value="F:odorant binding"/>
    <property type="evidence" value="ECO:0007669"/>
    <property type="project" value="TreeGrafter"/>
</dbReference>
<feature type="transmembrane region" description="Helical" evidence="13">
    <location>
        <begin position="507"/>
        <end position="528"/>
    </location>
</feature>
<dbReference type="PRINTS" id="PR00237">
    <property type="entry name" value="GPCRRHODOPSN"/>
</dbReference>
<dbReference type="GO" id="GO:0004930">
    <property type="term" value="F:G protein-coupled receptor activity"/>
    <property type="evidence" value="ECO:0007669"/>
    <property type="project" value="UniProtKB-KW"/>
</dbReference>
<keyword evidence="2" id="KW-1003">Cell membrane</keyword>
<dbReference type="PANTHER" id="PTHR26451:SF869">
    <property type="entry name" value="OLFACTORY RECEPTOR 530-RELATED"/>
    <property type="match status" value="1"/>
</dbReference>
<dbReference type="PANTHER" id="PTHR26451">
    <property type="entry name" value="G_PROTEIN_RECEP_F1_2 DOMAIN-CONTAINING PROTEIN"/>
    <property type="match status" value="1"/>
</dbReference>
<evidence type="ECO:0000256" key="7">
    <source>
        <dbReference type="ARBA" id="ARBA00023040"/>
    </source>
</evidence>
<dbReference type="GO" id="GO:0005886">
    <property type="term" value="C:plasma membrane"/>
    <property type="evidence" value="ECO:0007669"/>
    <property type="project" value="UniProtKB-SubCell"/>
</dbReference>
<accession>A0A9Q0IAB4</accession>
<evidence type="ECO:0000259" key="14">
    <source>
        <dbReference type="PROSITE" id="PS50262"/>
    </source>
</evidence>
<dbReference type="FunFam" id="1.20.1070.10:FF:000024">
    <property type="entry name" value="Olfactory receptor"/>
    <property type="match status" value="3"/>
</dbReference>
<keyword evidence="4 13" id="KW-0812">Transmembrane</keyword>
<dbReference type="Pfam" id="PF00001">
    <property type="entry name" value="7tm_1"/>
    <property type="match status" value="1"/>
</dbReference>
<sequence length="945" mass="104178">MENITKLTPLKQPIVFELEGFIVPQGQGPVLFFLALLNYMVVLLANGIVVGIIVKDRTLHRPMNVMICNLAACDMLGGTAVLIRLMIYLATGQKKILYVEAIAQAFSVHTYGAAVQTLLATMAYDRYLAVCEPLRYHAIMTPSRLLFSCVLAWVVALMCIIVLFALNVGTPLCGTTIKHVYCSNRSILRLACEPTPINNIYGLCMSWSLSFIVPQGQGPVLFFLALLNYMVVLLANGMVVGIIVKDRTLHRPMNVLICNLAACDILGGTAVLIRLMIYFATGQRKIVYVEAIAQAFTVHTYGAAVQALLATMAYDRYLAVCEPLRYHAIMTPSRLLFSCVLAWVVALMCIIVLFALNVGTPLCGTTIKHVYCSNRSILRLACFIVPQGQGPVLFFLALLNYMVVLLANGMVVGIIVKDRTLHRPMNVLICNLAACDILGGTAVLIRLMIYFATGQKKIVYVEAIAQAFTVHTYGAAVQTLLATMAYDRYLAVCEPLRYHVIMTPSRLLFSCVLAWVVALMCIIVLFALNVGTPLCGTTIKHVYCSNRSILHLACEPTPINNLYGLCMSWSLTTGCFLVIAFSYIRILHACIKNSSNTSMRSKAFQTYFYVTWAASQRASTQNSTRPPEVVSYFIIEGITGLREIRTVAFAIFLLAYIFILVGNSMIIFLSWTDPKLNSPMFFFLGNLSIVDVLYTTVTIPNMLSGLLTKTHTISVPGCFLQMYFFIQLAVTGRAILTVMAYDRYMAVCNPLQYTAVMTKPVRCLLIAGAWAFGAFCTLPGTAPSWQQTYCGPNVVRHGWCDPSSVRRLVCGDTSSASILSLASALVALLVTGVLILTSYVLISVSLSKKSMAERLRVFGTCAAHLTVVSISYGSASIVYISYRVGKFPVEVRIIVSVLYTVLTPFLNPVIYSLRNKELRNAVKRTLSRHSRPAFSPKMRTNTVCP</sequence>
<evidence type="ECO:0000313" key="15">
    <source>
        <dbReference type="EMBL" id="KAJ3589466.1"/>
    </source>
</evidence>
<dbReference type="InterPro" id="IPR017452">
    <property type="entry name" value="GPCR_Rhodpsn_7TM"/>
</dbReference>
<reference evidence="15" key="1">
    <citation type="submission" date="2022-07" db="EMBL/GenBank/DDBJ databases">
        <title>Chromosome-level genome of Muraenolepis orangiensis.</title>
        <authorList>
            <person name="Kim J."/>
        </authorList>
    </citation>
    <scope>NUCLEOTIDE SEQUENCE</scope>
    <source>
        <strain evidence="15">KU_S4_2022</strain>
        <tissue evidence="15">Muscle</tissue>
    </source>
</reference>
<keyword evidence="11" id="KW-0325">Glycoprotein</keyword>
<keyword evidence="12" id="KW-0807">Transducer</keyword>
<dbReference type="Gene3D" id="1.20.1070.10">
    <property type="entry name" value="Rhodopsin 7-helix transmembrane proteins"/>
    <property type="match status" value="4"/>
</dbReference>
<feature type="domain" description="G-protein coupled receptors family 1 profile" evidence="14">
    <location>
        <begin position="662"/>
        <end position="911"/>
    </location>
</feature>
<feature type="transmembrane region" description="Helical" evidence="13">
    <location>
        <begin position="393"/>
        <end position="416"/>
    </location>
</feature>
<evidence type="ECO:0000256" key="6">
    <source>
        <dbReference type="ARBA" id="ARBA00022989"/>
    </source>
</evidence>
<name>A0A9Q0IAB4_9TELE</name>
<evidence type="ECO:0000313" key="16">
    <source>
        <dbReference type="Proteomes" id="UP001148018"/>
    </source>
</evidence>
<dbReference type="InterPro" id="IPR000276">
    <property type="entry name" value="GPCR_Rhodpsn"/>
</dbReference>
<keyword evidence="3" id="KW-0716">Sensory transduction</keyword>
<feature type="transmembrane region" description="Helical" evidence="13">
    <location>
        <begin position="101"/>
        <end position="124"/>
    </location>
</feature>
<evidence type="ECO:0000256" key="3">
    <source>
        <dbReference type="ARBA" id="ARBA00022606"/>
    </source>
</evidence>
<feature type="transmembrane region" description="Helical" evidence="13">
    <location>
        <begin position="335"/>
        <end position="356"/>
    </location>
</feature>
<proteinExistence type="predicted"/>
<dbReference type="AlphaFoldDB" id="A0A9Q0IAB4"/>
<keyword evidence="8 13" id="KW-0472">Membrane</keyword>